<dbReference type="PANTHER" id="PTHR43133:SF46">
    <property type="entry name" value="RNA POLYMERASE SIGMA-70 FACTOR ECF SUBFAMILY"/>
    <property type="match status" value="1"/>
</dbReference>
<dbReference type="SUPFAM" id="SSF88659">
    <property type="entry name" value="Sigma3 and sigma4 domains of RNA polymerase sigma factors"/>
    <property type="match status" value="1"/>
</dbReference>
<evidence type="ECO:0000256" key="2">
    <source>
        <dbReference type="ARBA" id="ARBA00023015"/>
    </source>
</evidence>
<dbReference type="PANTHER" id="PTHR43133">
    <property type="entry name" value="RNA POLYMERASE ECF-TYPE SIGMA FACTO"/>
    <property type="match status" value="1"/>
</dbReference>
<protein>
    <submittedName>
        <fullName evidence="8">RNA polymerase sigma-70 factor, ECF subfamily</fullName>
    </submittedName>
</protein>
<feature type="domain" description="RNA polymerase sigma-70 region 2" evidence="6">
    <location>
        <begin position="11"/>
        <end position="76"/>
    </location>
</feature>
<evidence type="ECO:0000256" key="4">
    <source>
        <dbReference type="ARBA" id="ARBA00023163"/>
    </source>
</evidence>
<keyword evidence="5" id="KW-0472">Membrane</keyword>
<evidence type="ECO:0000313" key="8">
    <source>
        <dbReference type="EMBL" id="SHE49021.1"/>
    </source>
</evidence>
<proteinExistence type="inferred from homology"/>
<dbReference type="Proteomes" id="UP000184287">
    <property type="component" value="Unassembled WGS sequence"/>
</dbReference>
<dbReference type="RefSeq" id="WP_073226613.1">
    <property type="nucleotide sequence ID" value="NZ_FQUQ01000001.1"/>
</dbReference>
<name>A0A1M4TWZ6_9SPHI</name>
<accession>A0A1M4TWZ6</accession>
<dbReference type="SUPFAM" id="SSF88946">
    <property type="entry name" value="Sigma2 domain of RNA polymerase sigma factors"/>
    <property type="match status" value="1"/>
</dbReference>
<dbReference type="InterPro" id="IPR013325">
    <property type="entry name" value="RNA_pol_sigma_r2"/>
</dbReference>
<dbReference type="GO" id="GO:0016987">
    <property type="term" value="F:sigma factor activity"/>
    <property type="evidence" value="ECO:0007669"/>
    <property type="project" value="UniProtKB-KW"/>
</dbReference>
<dbReference type="InterPro" id="IPR014327">
    <property type="entry name" value="RNA_pol_sigma70_bacteroid"/>
</dbReference>
<feature type="transmembrane region" description="Helical" evidence="5">
    <location>
        <begin position="165"/>
        <end position="184"/>
    </location>
</feature>
<evidence type="ECO:0000256" key="5">
    <source>
        <dbReference type="SAM" id="Phobius"/>
    </source>
</evidence>
<dbReference type="NCBIfam" id="TIGR02985">
    <property type="entry name" value="Sig70_bacteroi1"/>
    <property type="match status" value="1"/>
</dbReference>
<evidence type="ECO:0000256" key="1">
    <source>
        <dbReference type="ARBA" id="ARBA00010641"/>
    </source>
</evidence>
<keyword evidence="3" id="KW-0731">Sigma factor</keyword>
<comment type="similarity">
    <text evidence="1">Belongs to the sigma-70 factor family. ECF subfamily.</text>
</comment>
<dbReference type="OrthoDB" id="1100095at2"/>
<sequence length="190" mass="22404">MQKDHTGFKELFHRDYQLLCNHAYKYLGDRDESEDVVQEVMIRFWELRKEMFNDPAAKYYLLTAVRNRCISALRKRIYMLSTEENEIEIADTVYTEKSELDVNHLIERAFENLSPKCAEVFKLSRMENLTYQQIATKLNISIKTVENQMGKAIKHMRNFISQHPVLLLAAVVLIKLFVNFIGVFSRSVFN</sequence>
<evidence type="ECO:0000259" key="7">
    <source>
        <dbReference type="Pfam" id="PF08281"/>
    </source>
</evidence>
<dbReference type="Gene3D" id="1.10.10.10">
    <property type="entry name" value="Winged helix-like DNA-binding domain superfamily/Winged helix DNA-binding domain"/>
    <property type="match status" value="1"/>
</dbReference>
<keyword evidence="4" id="KW-0804">Transcription</keyword>
<dbReference type="InterPro" id="IPR013324">
    <property type="entry name" value="RNA_pol_sigma_r3/r4-like"/>
</dbReference>
<dbReference type="InterPro" id="IPR013249">
    <property type="entry name" value="RNA_pol_sigma70_r4_t2"/>
</dbReference>
<dbReference type="EMBL" id="FQUQ01000001">
    <property type="protein sequence ID" value="SHE49021.1"/>
    <property type="molecule type" value="Genomic_DNA"/>
</dbReference>
<reference evidence="9" key="1">
    <citation type="submission" date="2016-11" db="EMBL/GenBank/DDBJ databases">
        <authorList>
            <person name="Varghese N."/>
            <person name="Submissions S."/>
        </authorList>
    </citation>
    <scope>NUCLEOTIDE SEQUENCE [LARGE SCALE GENOMIC DNA]</scope>
    <source>
        <strain evidence="9">DSM 16990</strain>
    </source>
</reference>
<dbReference type="InterPro" id="IPR039425">
    <property type="entry name" value="RNA_pol_sigma-70-like"/>
</dbReference>
<dbReference type="Pfam" id="PF08281">
    <property type="entry name" value="Sigma70_r4_2"/>
    <property type="match status" value="1"/>
</dbReference>
<dbReference type="Pfam" id="PF04542">
    <property type="entry name" value="Sigma70_r2"/>
    <property type="match status" value="1"/>
</dbReference>
<keyword evidence="9" id="KW-1185">Reference proteome</keyword>
<dbReference type="Gene3D" id="1.10.1740.10">
    <property type="match status" value="1"/>
</dbReference>
<dbReference type="InterPro" id="IPR036388">
    <property type="entry name" value="WH-like_DNA-bd_sf"/>
</dbReference>
<dbReference type="AlphaFoldDB" id="A0A1M4TWZ6"/>
<dbReference type="InterPro" id="IPR007627">
    <property type="entry name" value="RNA_pol_sigma70_r2"/>
</dbReference>
<evidence type="ECO:0000256" key="3">
    <source>
        <dbReference type="ARBA" id="ARBA00023082"/>
    </source>
</evidence>
<dbReference type="CDD" id="cd06171">
    <property type="entry name" value="Sigma70_r4"/>
    <property type="match status" value="1"/>
</dbReference>
<keyword evidence="5" id="KW-0812">Transmembrane</keyword>
<feature type="domain" description="RNA polymerase sigma factor 70 region 4 type 2" evidence="7">
    <location>
        <begin position="105"/>
        <end position="156"/>
    </location>
</feature>
<gene>
    <name evidence="8" type="ORF">SAMN04488522_101352</name>
</gene>
<evidence type="ECO:0000313" key="9">
    <source>
        <dbReference type="Proteomes" id="UP000184287"/>
    </source>
</evidence>
<evidence type="ECO:0000259" key="6">
    <source>
        <dbReference type="Pfam" id="PF04542"/>
    </source>
</evidence>
<dbReference type="GO" id="GO:0003677">
    <property type="term" value="F:DNA binding"/>
    <property type="evidence" value="ECO:0007669"/>
    <property type="project" value="InterPro"/>
</dbReference>
<dbReference type="STRING" id="288992.SAMN04488522_101352"/>
<dbReference type="GO" id="GO:0006352">
    <property type="term" value="P:DNA-templated transcription initiation"/>
    <property type="evidence" value="ECO:0007669"/>
    <property type="project" value="InterPro"/>
</dbReference>
<organism evidence="8 9">
    <name type="scientific">Pedobacter caeni</name>
    <dbReference type="NCBI Taxonomy" id="288992"/>
    <lineage>
        <taxon>Bacteria</taxon>
        <taxon>Pseudomonadati</taxon>
        <taxon>Bacteroidota</taxon>
        <taxon>Sphingobacteriia</taxon>
        <taxon>Sphingobacteriales</taxon>
        <taxon>Sphingobacteriaceae</taxon>
        <taxon>Pedobacter</taxon>
    </lineage>
</organism>
<dbReference type="NCBIfam" id="TIGR02937">
    <property type="entry name" value="sigma70-ECF"/>
    <property type="match status" value="1"/>
</dbReference>
<keyword evidence="5" id="KW-1133">Transmembrane helix</keyword>
<dbReference type="InterPro" id="IPR014284">
    <property type="entry name" value="RNA_pol_sigma-70_dom"/>
</dbReference>
<keyword evidence="2" id="KW-0805">Transcription regulation</keyword>